<evidence type="ECO:0000313" key="2">
    <source>
        <dbReference type="EMBL" id="TSJ76718.1"/>
    </source>
</evidence>
<dbReference type="SMART" id="SM01234">
    <property type="entry name" value="Haemolytic"/>
    <property type="match status" value="1"/>
</dbReference>
<dbReference type="PANTHER" id="PTHR33383">
    <property type="entry name" value="MEMBRANE PROTEIN INSERTION EFFICIENCY FACTOR-RELATED"/>
    <property type="match status" value="1"/>
</dbReference>
<keyword evidence="1" id="KW-1003">Cell membrane</keyword>
<accession>A0A556QJB1</accession>
<dbReference type="PANTHER" id="PTHR33383:SF1">
    <property type="entry name" value="MEMBRANE PROTEIN INSERTION EFFICIENCY FACTOR-RELATED"/>
    <property type="match status" value="1"/>
</dbReference>
<proteinExistence type="inferred from homology"/>
<dbReference type="InterPro" id="IPR002696">
    <property type="entry name" value="Membr_insert_effic_factor_YidD"/>
</dbReference>
<keyword evidence="1" id="KW-0472">Membrane</keyword>
<comment type="caution">
    <text evidence="2">The sequence shown here is derived from an EMBL/GenBank/DDBJ whole genome shotgun (WGS) entry which is preliminary data.</text>
</comment>
<dbReference type="GO" id="GO:0005886">
    <property type="term" value="C:plasma membrane"/>
    <property type="evidence" value="ECO:0007669"/>
    <property type="project" value="UniProtKB-SubCell"/>
</dbReference>
<reference evidence="2 3" key="1">
    <citation type="submission" date="2019-07" db="EMBL/GenBank/DDBJ databases">
        <title>Description of 53C-WASEF.</title>
        <authorList>
            <person name="Pitt A."/>
            <person name="Hahn M.W."/>
        </authorList>
    </citation>
    <scope>NUCLEOTIDE SEQUENCE [LARGE SCALE GENOMIC DNA]</scope>
    <source>
        <strain evidence="2 3">53C-WASEF</strain>
    </source>
</reference>
<dbReference type="AlphaFoldDB" id="A0A556QJB1"/>
<dbReference type="EMBL" id="VMBG01000002">
    <property type="protein sequence ID" value="TSJ76718.1"/>
    <property type="molecule type" value="Genomic_DNA"/>
</dbReference>
<name>A0A556QJB1_9BACT</name>
<keyword evidence="3" id="KW-1185">Reference proteome</keyword>
<dbReference type="HAMAP" id="MF_00386">
    <property type="entry name" value="UPF0161_YidD"/>
    <property type="match status" value="1"/>
</dbReference>
<dbReference type="Proteomes" id="UP000315648">
    <property type="component" value="Unassembled WGS sequence"/>
</dbReference>
<dbReference type="RefSeq" id="WP_144230475.1">
    <property type="nucleotide sequence ID" value="NZ_CBCRVV010000014.1"/>
</dbReference>
<comment type="subcellular location">
    <subcellularLocation>
        <location evidence="1">Cell membrane</location>
        <topology evidence="1">Peripheral membrane protein</topology>
        <orientation evidence="1">Cytoplasmic side</orientation>
    </subcellularLocation>
</comment>
<evidence type="ECO:0000256" key="1">
    <source>
        <dbReference type="HAMAP-Rule" id="MF_00386"/>
    </source>
</evidence>
<comment type="similarity">
    <text evidence="1">Belongs to the UPF0161 family.</text>
</comment>
<dbReference type="OrthoDB" id="9801753at2"/>
<sequence>MPASSSTLLPLVLRLPAKALLGLVWVYQHTLSPAIPAVFGQACACRFHPTCSYYAADAVRTHGAIRGVWLAVRRLLRCTPLHPGGIDPVPAPRHSSRPVCVRG</sequence>
<protein>
    <recommendedName>
        <fullName evidence="1">Putative membrane protein insertion efficiency factor</fullName>
    </recommendedName>
</protein>
<dbReference type="Pfam" id="PF01809">
    <property type="entry name" value="YidD"/>
    <property type="match status" value="1"/>
</dbReference>
<comment type="function">
    <text evidence="1">Could be involved in insertion of integral membrane proteins into the membrane.</text>
</comment>
<dbReference type="NCBIfam" id="TIGR00278">
    <property type="entry name" value="membrane protein insertion efficiency factor YidD"/>
    <property type="match status" value="1"/>
</dbReference>
<evidence type="ECO:0000313" key="3">
    <source>
        <dbReference type="Proteomes" id="UP000315648"/>
    </source>
</evidence>
<organism evidence="2 3">
    <name type="scientific">Rariglobus hedericola</name>
    <dbReference type="NCBI Taxonomy" id="2597822"/>
    <lineage>
        <taxon>Bacteria</taxon>
        <taxon>Pseudomonadati</taxon>
        <taxon>Verrucomicrobiota</taxon>
        <taxon>Opitutia</taxon>
        <taxon>Opitutales</taxon>
        <taxon>Opitutaceae</taxon>
        <taxon>Rariglobus</taxon>
    </lineage>
</organism>
<gene>
    <name evidence="2" type="primary">yidD</name>
    <name evidence="2" type="ORF">FPL22_11370</name>
</gene>